<evidence type="ECO:0000313" key="2">
    <source>
        <dbReference type="EMBL" id="NNU42193.1"/>
    </source>
</evidence>
<evidence type="ECO:0000313" key="3">
    <source>
        <dbReference type="Proteomes" id="UP000552954"/>
    </source>
</evidence>
<dbReference type="PANTHER" id="PTHR24567">
    <property type="entry name" value="CRP FAMILY TRANSCRIPTIONAL REGULATORY PROTEIN"/>
    <property type="match status" value="1"/>
</dbReference>
<dbReference type="AlphaFoldDB" id="A0A849KD60"/>
<protein>
    <submittedName>
        <fullName evidence="2">Cyclic nucleotide-binding domain-containing protein</fullName>
    </submittedName>
</protein>
<gene>
    <name evidence="2" type="ORF">HK415_02015</name>
</gene>
<sequence>MNPRIELLQAMPVFGALREETLQFLLGLATTVSRAPGEFFFREDEEAQSLFVLEEGRAAVVKHWSGHQYVLAHLAKGDCFGEMSIMDLRHRSASVVALEPCRALELSSANLMEVYRKDLEQFTLMQMNMGREVSRRLRDADERLFQAKVGAEFLAEYVIRST</sequence>
<dbReference type="EMBL" id="JABFCS010000001">
    <property type="protein sequence ID" value="NNU42193.1"/>
    <property type="molecule type" value="Genomic_DNA"/>
</dbReference>
<dbReference type="RefSeq" id="WP_171556574.1">
    <property type="nucleotide sequence ID" value="NZ_JABFCS010000001.1"/>
</dbReference>
<dbReference type="Proteomes" id="UP000552954">
    <property type="component" value="Unassembled WGS sequence"/>
</dbReference>
<name>A0A849KD60_9BURK</name>
<dbReference type="InterPro" id="IPR000595">
    <property type="entry name" value="cNMP-bd_dom"/>
</dbReference>
<dbReference type="GO" id="GO:0003700">
    <property type="term" value="F:DNA-binding transcription factor activity"/>
    <property type="evidence" value="ECO:0007669"/>
    <property type="project" value="TreeGrafter"/>
</dbReference>
<dbReference type="InterPro" id="IPR018490">
    <property type="entry name" value="cNMP-bd_dom_sf"/>
</dbReference>
<dbReference type="SMART" id="SM00100">
    <property type="entry name" value="cNMP"/>
    <property type="match status" value="1"/>
</dbReference>
<accession>A0A849KD60</accession>
<dbReference type="InterPro" id="IPR014710">
    <property type="entry name" value="RmlC-like_jellyroll"/>
</dbReference>
<keyword evidence="3" id="KW-1185">Reference proteome</keyword>
<evidence type="ECO:0000259" key="1">
    <source>
        <dbReference type="PROSITE" id="PS50042"/>
    </source>
</evidence>
<proteinExistence type="predicted"/>
<dbReference type="Pfam" id="PF00027">
    <property type="entry name" value="cNMP_binding"/>
    <property type="match status" value="1"/>
</dbReference>
<organism evidence="2 3">
    <name type="scientific">Ramlibacter montanisoli</name>
    <dbReference type="NCBI Taxonomy" id="2732512"/>
    <lineage>
        <taxon>Bacteria</taxon>
        <taxon>Pseudomonadati</taxon>
        <taxon>Pseudomonadota</taxon>
        <taxon>Betaproteobacteria</taxon>
        <taxon>Burkholderiales</taxon>
        <taxon>Comamonadaceae</taxon>
        <taxon>Ramlibacter</taxon>
    </lineage>
</organism>
<dbReference type="PROSITE" id="PS00889">
    <property type="entry name" value="CNMP_BINDING_2"/>
    <property type="match status" value="1"/>
</dbReference>
<dbReference type="Gene3D" id="2.60.120.10">
    <property type="entry name" value="Jelly Rolls"/>
    <property type="match status" value="1"/>
</dbReference>
<dbReference type="CDD" id="cd00038">
    <property type="entry name" value="CAP_ED"/>
    <property type="match status" value="1"/>
</dbReference>
<reference evidence="2 3" key="1">
    <citation type="submission" date="2020-05" db="EMBL/GenBank/DDBJ databases">
        <authorList>
            <person name="Khan S.A."/>
            <person name="Jeon C.O."/>
            <person name="Chun B.H."/>
        </authorList>
    </citation>
    <scope>NUCLEOTIDE SEQUENCE [LARGE SCALE GENOMIC DNA]</scope>
    <source>
        <strain evidence="2 3">B156</strain>
    </source>
</reference>
<dbReference type="PROSITE" id="PS50042">
    <property type="entry name" value="CNMP_BINDING_3"/>
    <property type="match status" value="1"/>
</dbReference>
<dbReference type="GO" id="GO:0005829">
    <property type="term" value="C:cytosol"/>
    <property type="evidence" value="ECO:0007669"/>
    <property type="project" value="TreeGrafter"/>
</dbReference>
<feature type="domain" description="Cyclic nucleotide-binding" evidence="1">
    <location>
        <begin position="13"/>
        <end position="114"/>
    </location>
</feature>
<dbReference type="InterPro" id="IPR050397">
    <property type="entry name" value="Env_Response_Regulators"/>
</dbReference>
<reference evidence="2 3" key="2">
    <citation type="submission" date="2020-06" db="EMBL/GenBank/DDBJ databases">
        <title>Ramlibacter rhizophilus sp. nov., isolated from rhizosphere soil of national flower Mugunghwa from South Korea.</title>
        <authorList>
            <person name="Zheng-Fei Y."/>
            <person name="Huan T."/>
        </authorList>
    </citation>
    <scope>NUCLEOTIDE SEQUENCE [LARGE SCALE GENOMIC DNA]</scope>
    <source>
        <strain evidence="2 3">B156</strain>
    </source>
</reference>
<comment type="caution">
    <text evidence="2">The sequence shown here is derived from an EMBL/GenBank/DDBJ whole genome shotgun (WGS) entry which is preliminary data.</text>
</comment>
<dbReference type="PANTHER" id="PTHR24567:SF74">
    <property type="entry name" value="HTH-TYPE TRANSCRIPTIONAL REGULATOR ARCR"/>
    <property type="match status" value="1"/>
</dbReference>
<dbReference type="InterPro" id="IPR018488">
    <property type="entry name" value="cNMP-bd_CS"/>
</dbReference>
<dbReference type="SUPFAM" id="SSF51206">
    <property type="entry name" value="cAMP-binding domain-like"/>
    <property type="match status" value="1"/>
</dbReference>